<organism evidence="1 2">
    <name type="scientific">Araneus ventricosus</name>
    <name type="common">Orbweaver spider</name>
    <name type="synonym">Epeira ventricosa</name>
    <dbReference type="NCBI Taxonomy" id="182803"/>
    <lineage>
        <taxon>Eukaryota</taxon>
        <taxon>Metazoa</taxon>
        <taxon>Ecdysozoa</taxon>
        <taxon>Arthropoda</taxon>
        <taxon>Chelicerata</taxon>
        <taxon>Arachnida</taxon>
        <taxon>Araneae</taxon>
        <taxon>Araneomorphae</taxon>
        <taxon>Entelegynae</taxon>
        <taxon>Araneoidea</taxon>
        <taxon>Araneidae</taxon>
        <taxon>Araneus</taxon>
    </lineage>
</organism>
<keyword evidence="2" id="KW-1185">Reference proteome</keyword>
<gene>
    <name evidence="1" type="ORF">AVEN_172312_1</name>
</gene>
<evidence type="ECO:0000313" key="1">
    <source>
        <dbReference type="EMBL" id="GBM22962.1"/>
    </source>
</evidence>
<sequence>MIWTNGLFRDGTFCVGVPAGEEERGSRDSWGGAAFGKRLTGAEREEGFFLFIFSSNPYVSPFLFFPGHLLWTNGWVKFRGSGLFIADLEVSPVIGGHTYAHRNRSPGLETIAEELPLFVFLLLRFCYNDLHRSCSSF</sequence>
<proteinExistence type="predicted"/>
<comment type="caution">
    <text evidence="1">The sequence shown here is derived from an EMBL/GenBank/DDBJ whole genome shotgun (WGS) entry which is preliminary data.</text>
</comment>
<dbReference type="Proteomes" id="UP000499080">
    <property type="component" value="Unassembled WGS sequence"/>
</dbReference>
<accession>A0A4Y2E1L5</accession>
<dbReference type="EMBL" id="BGPR01000490">
    <property type="protein sequence ID" value="GBM22962.1"/>
    <property type="molecule type" value="Genomic_DNA"/>
</dbReference>
<evidence type="ECO:0000313" key="2">
    <source>
        <dbReference type="Proteomes" id="UP000499080"/>
    </source>
</evidence>
<protein>
    <submittedName>
        <fullName evidence="1">Uncharacterized protein</fullName>
    </submittedName>
</protein>
<name>A0A4Y2E1L5_ARAVE</name>
<dbReference type="AlphaFoldDB" id="A0A4Y2E1L5"/>
<reference evidence="1 2" key="1">
    <citation type="journal article" date="2019" name="Sci. Rep.">
        <title>Orb-weaving spider Araneus ventricosus genome elucidates the spidroin gene catalogue.</title>
        <authorList>
            <person name="Kono N."/>
            <person name="Nakamura H."/>
            <person name="Ohtoshi R."/>
            <person name="Moran D.A.P."/>
            <person name="Shinohara A."/>
            <person name="Yoshida Y."/>
            <person name="Fujiwara M."/>
            <person name="Mori M."/>
            <person name="Tomita M."/>
            <person name="Arakawa K."/>
        </authorList>
    </citation>
    <scope>NUCLEOTIDE SEQUENCE [LARGE SCALE GENOMIC DNA]</scope>
</reference>